<dbReference type="InterPro" id="IPR051795">
    <property type="entry name" value="Glycosyl_Hydrlase_43"/>
</dbReference>
<dbReference type="Gene3D" id="2.115.10.20">
    <property type="entry name" value="Glycosyl hydrolase domain, family 43"/>
    <property type="match status" value="1"/>
</dbReference>
<dbReference type="Pfam" id="PF04616">
    <property type="entry name" value="Glyco_hydro_43"/>
    <property type="match status" value="1"/>
</dbReference>
<evidence type="ECO:0000256" key="4">
    <source>
        <dbReference type="RuleBase" id="RU361187"/>
    </source>
</evidence>
<dbReference type="Proteomes" id="UP001290861">
    <property type="component" value="Unassembled WGS sequence"/>
</dbReference>
<keyword evidence="7" id="KW-1185">Reference proteome</keyword>
<evidence type="ECO:0000313" key="6">
    <source>
        <dbReference type="EMBL" id="MDZ8119110.1"/>
    </source>
</evidence>
<dbReference type="InterPro" id="IPR041542">
    <property type="entry name" value="GH43_C2"/>
</dbReference>
<dbReference type="Pfam" id="PF17851">
    <property type="entry name" value="GH43_C2"/>
    <property type="match status" value="1"/>
</dbReference>
<evidence type="ECO:0000256" key="1">
    <source>
        <dbReference type="ARBA" id="ARBA00009865"/>
    </source>
</evidence>
<feature type="domain" description="Beta-xylosidase C-terminal Concanavalin A-like" evidence="5">
    <location>
        <begin position="355"/>
        <end position="550"/>
    </location>
</feature>
<proteinExistence type="inferred from homology"/>
<dbReference type="InterPro" id="IPR013320">
    <property type="entry name" value="ConA-like_dom_sf"/>
</dbReference>
<protein>
    <submittedName>
        <fullName evidence="6">Glycoside hydrolase 43 family protein</fullName>
    </submittedName>
</protein>
<dbReference type="InterPro" id="IPR006710">
    <property type="entry name" value="Glyco_hydro_43"/>
</dbReference>
<dbReference type="SUPFAM" id="SSF49899">
    <property type="entry name" value="Concanavalin A-like lectins/glucanases"/>
    <property type="match status" value="1"/>
</dbReference>
<dbReference type="EMBL" id="JARVCO010000010">
    <property type="protein sequence ID" value="MDZ8119110.1"/>
    <property type="molecule type" value="Genomic_DNA"/>
</dbReference>
<accession>A0ABU5MY14</accession>
<dbReference type="RefSeq" id="WP_322608899.1">
    <property type="nucleotide sequence ID" value="NZ_JARVCO010000010.1"/>
</dbReference>
<dbReference type="PANTHER" id="PTHR42812">
    <property type="entry name" value="BETA-XYLOSIDASE"/>
    <property type="match status" value="1"/>
</dbReference>
<sequence length="552" mass="61694">MNNQMCSFYTLIISGLILLGSESVLAEMTYTNPIIPADYSDPDVIRVGEDYYMTASSFNMVPGLPILHSKDLINWKIIGHGVQELPDALYTTKKRKAKDLSYDLPRPGQGVFAPCIRYHEGYFWIFWGDPDAGMYMVKAKNPEGPWSKPHLVKKAKGWIDTTPIWDEETGRAWVAHAYARSRAGISSKVALVEMNWEGTKVISEDKIVFDADDPEKYPADKIHKTIEGCKFMKRNGFFYILAPAGGVASGWQTALRSENPEGPYEIRVICERGNTNVNGPHQGGLFDTPNGEWWFIHFQSVNVLGRIVHLQPSKWVDNWPVIGVDENNDGIGNPVLTYKVPNTGYNGKPFKIQKSDDFEGKDIGLQWQWPANSGKGYCSQKNGSLTINSHLSPELTLQDAPNVITQMFPDFKFEATTKVKLHSNENGVTRGGMAVMGRTCFDIGMESKSGKLILSVRHGNELDAAIEIQQNEVFLKLVANGEHPFPLKFKGDENRGDVFCQFSYSLDGETYHPLGEKFKARAGAWIGARVGLFCLSTEQGQAQLNVDHFSIH</sequence>
<dbReference type="Gene3D" id="2.60.120.200">
    <property type="match status" value="1"/>
</dbReference>
<name>A0ABU5MY14_9BACT</name>
<gene>
    <name evidence="6" type="ORF">P9H32_10785</name>
</gene>
<dbReference type="SUPFAM" id="SSF75005">
    <property type="entry name" value="Arabinanase/levansucrase/invertase"/>
    <property type="match status" value="1"/>
</dbReference>
<comment type="caution">
    <text evidence="6">The sequence shown here is derived from an EMBL/GenBank/DDBJ whole genome shotgun (WGS) entry which is preliminary data.</text>
</comment>
<comment type="similarity">
    <text evidence="1 4">Belongs to the glycosyl hydrolase 43 family.</text>
</comment>
<dbReference type="InterPro" id="IPR023296">
    <property type="entry name" value="Glyco_hydro_beta-prop_sf"/>
</dbReference>
<evidence type="ECO:0000259" key="5">
    <source>
        <dbReference type="Pfam" id="PF17851"/>
    </source>
</evidence>
<evidence type="ECO:0000256" key="2">
    <source>
        <dbReference type="ARBA" id="ARBA00022801"/>
    </source>
</evidence>
<reference evidence="6 7" key="1">
    <citation type="journal article" date="2024" name="Appl. Environ. Microbiol.">
        <title>Pontiella agarivorans sp. nov., a novel marine anaerobic bacterium capable of degrading macroalgal polysaccharides and fixing nitrogen.</title>
        <authorList>
            <person name="Liu N."/>
            <person name="Kivenson V."/>
            <person name="Peng X."/>
            <person name="Cui Z."/>
            <person name="Lankiewicz T.S."/>
            <person name="Gosselin K.M."/>
            <person name="English C.J."/>
            <person name="Blair E.M."/>
            <person name="O'Malley M.A."/>
            <person name="Valentine D.L."/>
        </authorList>
    </citation>
    <scope>NUCLEOTIDE SEQUENCE [LARGE SCALE GENOMIC DNA]</scope>
    <source>
        <strain evidence="6 7">NLcol2</strain>
    </source>
</reference>
<evidence type="ECO:0000313" key="7">
    <source>
        <dbReference type="Proteomes" id="UP001290861"/>
    </source>
</evidence>
<dbReference type="PANTHER" id="PTHR42812:SF12">
    <property type="entry name" value="BETA-XYLOSIDASE-RELATED"/>
    <property type="match status" value="1"/>
</dbReference>
<keyword evidence="2 4" id="KW-0378">Hydrolase</keyword>
<evidence type="ECO:0000256" key="3">
    <source>
        <dbReference type="ARBA" id="ARBA00023295"/>
    </source>
</evidence>
<organism evidence="6 7">
    <name type="scientific">Pontiella agarivorans</name>
    <dbReference type="NCBI Taxonomy" id="3038953"/>
    <lineage>
        <taxon>Bacteria</taxon>
        <taxon>Pseudomonadati</taxon>
        <taxon>Kiritimatiellota</taxon>
        <taxon>Kiritimatiellia</taxon>
        <taxon>Kiritimatiellales</taxon>
        <taxon>Pontiellaceae</taxon>
        <taxon>Pontiella</taxon>
    </lineage>
</organism>
<dbReference type="GO" id="GO:0016787">
    <property type="term" value="F:hydrolase activity"/>
    <property type="evidence" value="ECO:0007669"/>
    <property type="project" value="UniProtKB-KW"/>
</dbReference>
<dbReference type="CDD" id="cd09001">
    <property type="entry name" value="GH43_FsAxh1-like"/>
    <property type="match status" value="1"/>
</dbReference>
<keyword evidence="3 4" id="KW-0326">Glycosidase</keyword>